<dbReference type="Pfam" id="PF05787">
    <property type="entry name" value="PhoX"/>
    <property type="match status" value="1"/>
</dbReference>
<keyword evidence="1" id="KW-0732">Signal</keyword>
<name>A0A840VLT7_9PROT</name>
<keyword evidence="3" id="KW-1185">Reference proteome</keyword>
<reference evidence="2 3" key="1">
    <citation type="submission" date="2020-08" db="EMBL/GenBank/DDBJ databases">
        <title>Genomic Encyclopedia of Type Strains, Phase IV (KMG-IV): sequencing the most valuable type-strain genomes for metagenomic binning, comparative biology and taxonomic classification.</title>
        <authorList>
            <person name="Goeker M."/>
        </authorList>
    </citation>
    <scope>NUCLEOTIDE SEQUENCE [LARGE SCALE GENOMIC DNA]</scope>
    <source>
        <strain evidence="2 3">DSM 27026</strain>
    </source>
</reference>
<comment type="caution">
    <text evidence="2">The sequence shown here is derived from an EMBL/GenBank/DDBJ whole genome shotgun (WGS) entry which is preliminary data.</text>
</comment>
<sequence length="527" mass="54582">MRRRDFLSGISLAGLGAAMARAQTPLAPLSKPPNPQAAKLDDTVGDGFNRIVIARWGDGVLPDAPPFNPYPLTGDQADSQFPYDGVIAGLVTPPPAEDGIPRKVLVVATPDVPARMVFPGGVDNPNVAGREQGVTVINLQYMAGRWVTVDGGYQSRRIADGTLCQMTGPAAAPLGGTVQGVLAPRAGCVTPWASVLLGESVGDVWLPRLAGVGYGYADPAQGPRFGWAVEFNPLDPQNIPLKRTALGRISRAGLAATQAKDGRPVVFFTQDDPAGFLFRFIAATNATDGTALDSGTLFVARIQGSAIQWLELGADVATLVGLAGAAAQAGASPFDSPSGLALTPDGVTLFLACRGNAARPQPDGLNPRVGDDNGHVISFAIPGGDVTANSFTGSLVLVAGNPASAKGTQYGPGSQAWLRQPRTLDLDTQNQLWIGTDQGGDTRQTADGLFTMQLGGGAPYAINFAYLAPKGAAIGGAAFDAATRTSFGMVRHPGATPTASFNYPATRWPTLQHNMPPQSTVIGLVQQ</sequence>
<evidence type="ECO:0000313" key="3">
    <source>
        <dbReference type="Proteomes" id="UP000553706"/>
    </source>
</evidence>
<feature type="chain" id="PRO_5032422044" description="Phosphatase" evidence="1">
    <location>
        <begin position="23"/>
        <end position="527"/>
    </location>
</feature>
<proteinExistence type="predicted"/>
<dbReference type="Proteomes" id="UP000553706">
    <property type="component" value="Unassembled WGS sequence"/>
</dbReference>
<feature type="signal peptide" evidence="1">
    <location>
        <begin position="1"/>
        <end position="22"/>
    </location>
</feature>
<evidence type="ECO:0008006" key="4">
    <source>
        <dbReference type="Google" id="ProtNLM"/>
    </source>
</evidence>
<evidence type="ECO:0000313" key="2">
    <source>
        <dbReference type="EMBL" id="MBB5372430.1"/>
    </source>
</evidence>
<dbReference type="EMBL" id="JACHFJ010000002">
    <property type="protein sequence ID" value="MBB5372430.1"/>
    <property type="molecule type" value="Genomic_DNA"/>
</dbReference>
<gene>
    <name evidence="2" type="ORF">HNP71_000668</name>
</gene>
<dbReference type="RefSeq" id="WP_183265455.1">
    <property type="nucleotide sequence ID" value="NZ_JACHFJ010000002.1"/>
</dbReference>
<organism evidence="2 3">
    <name type="scientific">Acidocella aromatica</name>
    <dbReference type="NCBI Taxonomy" id="1303579"/>
    <lineage>
        <taxon>Bacteria</taxon>
        <taxon>Pseudomonadati</taxon>
        <taxon>Pseudomonadota</taxon>
        <taxon>Alphaproteobacteria</taxon>
        <taxon>Acetobacterales</taxon>
        <taxon>Acidocellaceae</taxon>
        <taxon>Acidocella</taxon>
    </lineage>
</organism>
<dbReference type="PANTHER" id="PTHR35399">
    <property type="entry name" value="SLR8030 PROTEIN"/>
    <property type="match status" value="1"/>
</dbReference>
<dbReference type="AlphaFoldDB" id="A0A840VLT7"/>
<accession>A0A840VLT7</accession>
<protein>
    <recommendedName>
        <fullName evidence="4">Phosphatase</fullName>
    </recommendedName>
</protein>
<dbReference type="PANTHER" id="PTHR35399:SF2">
    <property type="entry name" value="DUF839 DOMAIN-CONTAINING PROTEIN"/>
    <property type="match status" value="1"/>
</dbReference>
<dbReference type="SUPFAM" id="SSF63825">
    <property type="entry name" value="YWTD domain"/>
    <property type="match status" value="1"/>
</dbReference>
<dbReference type="InterPro" id="IPR008557">
    <property type="entry name" value="PhoX"/>
</dbReference>
<evidence type="ECO:0000256" key="1">
    <source>
        <dbReference type="SAM" id="SignalP"/>
    </source>
</evidence>